<keyword evidence="2" id="KW-0408">Iron</keyword>
<dbReference type="GO" id="GO:0051539">
    <property type="term" value="F:4 iron, 4 sulfur cluster binding"/>
    <property type="evidence" value="ECO:0007669"/>
    <property type="project" value="UniProtKB-KW"/>
</dbReference>
<keyword evidence="2" id="KW-0411">Iron-sulfur</keyword>
<evidence type="ECO:0000313" key="5">
    <source>
        <dbReference type="EMBL" id="OZJ05927.1"/>
    </source>
</evidence>
<feature type="region of interest" description="Disordered" evidence="3">
    <location>
        <begin position="179"/>
        <end position="211"/>
    </location>
</feature>
<dbReference type="Pfam" id="PF02906">
    <property type="entry name" value="Fe_hyd_lg_C"/>
    <property type="match status" value="2"/>
</dbReference>
<evidence type="ECO:0000313" key="6">
    <source>
        <dbReference type="Proteomes" id="UP000242875"/>
    </source>
</evidence>
<comment type="similarity">
    <text evidence="1">Belongs to the NARF family.</text>
</comment>
<evidence type="ECO:0000256" key="1">
    <source>
        <dbReference type="ARBA" id="ARBA00006596"/>
    </source>
</evidence>
<dbReference type="Gene3D" id="3.40.950.10">
    <property type="entry name" value="Fe-only Hydrogenase (Larger Subunit), Chain L, domain 3"/>
    <property type="match status" value="1"/>
</dbReference>
<evidence type="ECO:0000256" key="3">
    <source>
        <dbReference type="SAM" id="MobiDB-lite"/>
    </source>
</evidence>
<evidence type="ECO:0000256" key="2">
    <source>
        <dbReference type="ARBA" id="ARBA00022485"/>
    </source>
</evidence>
<dbReference type="Pfam" id="PF02256">
    <property type="entry name" value="Fe_hyd_SSU"/>
    <property type="match status" value="1"/>
</dbReference>
<dbReference type="SUPFAM" id="SSF53920">
    <property type="entry name" value="Fe-only hydrogenase"/>
    <property type="match status" value="1"/>
</dbReference>
<name>A0A261Y5N3_9FUNG</name>
<protein>
    <recommendedName>
        <fullName evidence="4">Iron hydrogenase small subunit domain-containing protein</fullName>
    </recommendedName>
</protein>
<keyword evidence="2" id="KW-0004">4Fe-4S</keyword>
<keyword evidence="6" id="KW-1185">Reference proteome</keyword>
<feature type="domain" description="Iron hydrogenase small subunit" evidence="4">
    <location>
        <begin position="472"/>
        <end position="533"/>
    </location>
</feature>
<dbReference type="InterPro" id="IPR050340">
    <property type="entry name" value="Cytosolic_Fe-S_CAF"/>
</dbReference>
<accession>A0A261Y5N3</accession>
<proteinExistence type="inferred from homology"/>
<dbReference type="Proteomes" id="UP000242875">
    <property type="component" value="Unassembled WGS sequence"/>
</dbReference>
<sequence>MAFSSALVLTDLDDFISPSQACIKPVEVQKSGGNEGSTIKVDDSGKYFEVTQDGGETQLQQASITLNDCLACSGCITSAESILVSLQSHEELIKVLNGNKRAIEHNIPAEVKTVVVSLSPQSRASLAAKYHLTPLQIHQKLTHIFKSEGVYYVFDTAFSRDISLVENAKEFVSKWRKRQEQQKQNMDNSMDVDVPASTSGPRVRRGPAKKLAASDRDEVTLPMLASSCPGWICYAEKTHGYVLPYISKTKSPQQMMGSIVKDFWAQKIGRKPNDVYHVAIMPCFDKKLEASRQDFYDEEWETRDVDCVITTGEVEKLLEESGWNLQAAPEGELDKYFTKAVIRDDGTATLMGTKGTSSGGYLDYIMTYAARELFGINVDVDSTAADGTYANVQIKTMRNSDMREVTLIDGNGNTLLKFAAAYGFRNIQNLVRKIKTGRSPYDFVEVMACPSGCINGGGQALAQSEDGSQLNAVDAKAWIQQVEAVYKSVGSGGELDARPEDNQIVHQLYHDWLGGADSEKARHMLHTQYHAVTQTLQNPLAVKW</sequence>
<dbReference type="InterPro" id="IPR009016">
    <property type="entry name" value="Fe_hydrogenase"/>
</dbReference>
<gene>
    <name evidence="5" type="ORF">BZG36_01206</name>
</gene>
<dbReference type="Gene3D" id="3.40.50.1780">
    <property type="match status" value="2"/>
</dbReference>
<organism evidence="5 6">
    <name type="scientific">Bifiguratus adelaidae</name>
    <dbReference type="NCBI Taxonomy" id="1938954"/>
    <lineage>
        <taxon>Eukaryota</taxon>
        <taxon>Fungi</taxon>
        <taxon>Fungi incertae sedis</taxon>
        <taxon>Mucoromycota</taxon>
        <taxon>Mucoromycotina</taxon>
        <taxon>Endogonomycetes</taxon>
        <taxon>Endogonales</taxon>
        <taxon>Endogonales incertae sedis</taxon>
        <taxon>Bifiguratus</taxon>
    </lineage>
</organism>
<dbReference type="AlphaFoldDB" id="A0A261Y5N3"/>
<evidence type="ECO:0000259" key="4">
    <source>
        <dbReference type="SMART" id="SM00902"/>
    </source>
</evidence>
<dbReference type="SMART" id="SM00902">
    <property type="entry name" value="Fe_hyd_SSU"/>
    <property type="match status" value="1"/>
</dbReference>
<dbReference type="OrthoDB" id="10253113at2759"/>
<comment type="caution">
    <text evidence="5">The sequence shown here is derived from an EMBL/GenBank/DDBJ whole genome shotgun (WGS) entry which is preliminary data.</text>
</comment>
<dbReference type="PANTHER" id="PTHR11615">
    <property type="entry name" value="NITRATE, FORMATE, IRON DEHYDROGENASE"/>
    <property type="match status" value="1"/>
</dbReference>
<dbReference type="EMBL" id="MVBO01000008">
    <property type="protein sequence ID" value="OZJ05927.1"/>
    <property type="molecule type" value="Genomic_DNA"/>
</dbReference>
<reference evidence="5 6" key="1">
    <citation type="journal article" date="2017" name="Mycologia">
        <title>Bifiguratus adelaidae, gen. et sp. nov., a new member of Mucoromycotina in endophytic and soil-dwelling habitats.</title>
        <authorList>
            <person name="Torres-Cruz T.J."/>
            <person name="Billingsley Tobias T.L."/>
            <person name="Almatruk M."/>
            <person name="Hesse C."/>
            <person name="Kuske C.R."/>
            <person name="Desiro A."/>
            <person name="Benucci G.M."/>
            <person name="Bonito G."/>
            <person name="Stajich J.E."/>
            <person name="Dunlap C."/>
            <person name="Arnold A.E."/>
            <person name="Porras-Alfaro A."/>
        </authorList>
    </citation>
    <scope>NUCLEOTIDE SEQUENCE [LARGE SCALE GENOMIC DNA]</scope>
    <source>
        <strain evidence="5 6">AZ0501</strain>
    </source>
</reference>
<dbReference type="InterPro" id="IPR003149">
    <property type="entry name" value="Fe_hydrogenase_ssu"/>
</dbReference>
<dbReference type="InterPro" id="IPR004108">
    <property type="entry name" value="Fe_hydrogenase_lsu_C"/>
</dbReference>
<keyword evidence="2" id="KW-0479">Metal-binding</keyword>